<evidence type="ECO:0000313" key="3">
    <source>
        <dbReference type="Proteomes" id="UP000007564"/>
    </source>
</evidence>
<dbReference type="KEGG" id="bbh:BN112_2127"/>
<dbReference type="PANTHER" id="PTHR46623:SF6">
    <property type="entry name" value="ALPHA_BETA-HYDROLASES SUPERFAMILY PROTEIN"/>
    <property type="match status" value="1"/>
</dbReference>
<reference evidence="2 3" key="1">
    <citation type="journal article" date="2012" name="BMC Genomics">
        <title>Comparative genomics of the classical Bordetella subspecies: the evolution and exchange of virulence-associated diversity amongst closely related pathogens.</title>
        <authorList>
            <person name="Park J."/>
            <person name="Zhang Y."/>
            <person name="Buboltz A.M."/>
            <person name="Zhang X."/>
            <person name="Schuster S.C."/>
            <person name="Ahuja U."/>
            <person name="Liu M."/>
            <person name="Miller J.F."/>
            <person name="Sebaihia M."/>
            <person name="Bentley S.D."/>
            <person name="Parkhill J."/>
            <person name="Harvill E.T."/>
        </authorList>
    </citation>
    <scope>NUCLEOTIDE SEQUENCE [LARGE SCALE GENOMIC DNA]</scope>
    <source>
        <strain evidence="2 3">253</strain>
    </source>
</reference>
<accession>A0A0C6P2N5</accession>
<dbReference type="Pfam" id="PF01738">
    <property type="entry name" value="DLH"/>
    <property type="match status" value="1"/>
</dbReference>
<proteinExistence type="predicted"/>
<dbReference type="PANTHER" id="PTHR46623">
    <property type="entry name" value="CARBOXYMETHYLENEBUTENOLIDASE-RELATED"/>
    <property type="match status" value="1"/>
</dbReference>
<dbReference type="Proteomes" id="UP000007564">
    <property type="component" value="Chromosome"/>
</dbReference>
<organism evidence="2 3">
    <name type="scientific">Bordetella bronchiseptica 253</name>
    <dbReference type="NCBI Taxonomy" id="568707"/>
    <lineage>
        <taxon>Bacteria</taxon>
        <taxon>Pseudomonadati</taxon>
        <taxon>Pseudomonadota</taxon>
        <taxon>Betaproteobacteria</taxon>
        <taxon>Burkholderiales</taxon>
        <taxon>Alcaligenaceae</taxon>
        <taxon>Bordetella</taxon>
    </lineage>
</organism>
<dbReference type="EMBL" id="HE965806">
    <property type="protein sequence ID" value="CCJ54044.1"/>
    <property type="molecule type" value="Genomic_DNA"/>
</dbReference>
<dbReference type="Gene3D" id="3.40.50.1820">
    <property type="entry name" value="alpha/beta hydrolase"/>
    <property type="match status" value="1"/>
</dbReference>
<name>A0A0C6P2N5_BORBO</name>
<sequence length="301" mass="32154">MTHRRFPMTDADPHFDSLLPPLTLTRRGFVVTSLAAGFSLAAGAAAAQSAIHTDAAGLTVGKVDIPTPDGKMPAYRAAPAGKKDLPTLLVVSEIFGVHEYIQDVCRRLARLGYQAVAPELFARYGDPTGYTDIGRLRAEVVDKAGDRQVLADLDAAAAWAAANGGNPSRLGILGFCWGGRIVWLYAAHNPGLKAGAAWYGQLAGQASELKPRSVLESIGDLKAPVLGAYGGKDAGIPLSDVDRMRLALAKGPQAARDSRIDVYPEAPHAFHADYRPSYRKAEAEQAWQRMLDWFGQHGLAA</sequence>
<evidence type="ECO:0000259" key="1">
    <source>
        <dbReference type="Pfam" id="PF01738"/>
    </source>
</evidence>
<dbReference type="InterPro" id="IPR029058">
    <property type="entry name" value="AB_hydrolase_fold"/>
</dbReference>
<keyword evidence="2" id="KW-0378">Hydrolase</keyword>
<gene>
    <name evidence="2" type="ORF">BN112_2127</name>
</gene>
<dbReference type="InterPro" id="IPR006311">
    <property type="entry name" value="TAT_signal"/>
</dbReference>
<dbReference type="GO" id="GO:0016787">
    <property type="term" value="F:hydrolase activity"/>
    <property type="evidence" value="ECO:0007669"/>
    <property type="project" value="UniProtKB-KW"/>
</dbReference>
<dbReference type="InterPro" id="IPR002925">
    <property type="entry name" value="Dienelactn_hydro"/>
</dbReference>
<dbReference type="AlphaFoldDB" id="A0A0C6P2N5"/>
<feature type="domain" description="Dienelactone hydrolase" evidence="1">
    <location>
        <begin position="72"/>
        <end position="297"/>
    </location>
</feature>
<dbReference type="OrthoDB" id="9787933at2"/>
<evidence type="ECO:0000313" key="2">
    <source>
        <dbReference type="EMBL" id="CCJ54044.1"/>
    </source>
</evidence>
<dbReference type="SUPFAM" id="SSF53474">
    <property type="entry name" value="alpha/beta-Hydrolases"/>
    <property type="match status" value="1"/>
</dbReference>
<dbReference type="PROSITE" id="PS51318">
    <property type="entry name" value="TAT"/>
    <property type="match status" value="1"/>
</dbReference>
<protein>
    <submittedName>
        <fullName evidence="2">Putative hydrolase</fullName>
    </submittedName>
</protein>
<dbReference type="InterPro" id="IPR051049">
    <property type="entry name" value="Dienelactone_hydrolase-like"/>
</dbReference>
<dbReference type="HOGENOM" id="CLU_054590_7_0_4"/>